<keyword evidence="1" id="KW-1185">Reference proteome</keyword>
<organism evidence="1 2">
    <name type="scientific">Setaria digitata</name>
    <dbReference type="NCBI Taxonomy" id="48799"/>
    <lineage>
        <taxon>Eukaryota</taxon>
        <taxon>Metazoa</taxon>
        <taxon>Ecdysozoa</taxon>
        <taxon>Nematoda</taxon>
        <taxon>Chromadorea</taxon>
        <taxon>Rhabditida</taxon>
        <taxon>Spirurina</taxon>
        <taxon>Spiruromorpha</taxon>
        <taxon>Filarioidea</taxon>
        <taxon>Setariidae</taxon>
        <taxon>Setaria</taxon>
    </lineage>
</organism>
<dbReference type="AlphaFoldDB" id="A0A915PRK4"/>
<name>A0A915PRK4_9BILA</name>
<sequence>MLSMWFQNITSTYPIIPILSQTSSSSSSSFAETMVSENINVPLSLPSLLPLSAFPPADPFMMTTSFPITLIRGDKLQTINLQLQLTANDSGMTWNYF</sequence>
<evidence type="ECO:0000313" key="2">
    <source>
        <dbReference type="WBParaSite" id="sdigi.contig259.g6779.t1"/>
    </source>
</evidence>
<reference evidence="2" key="1">
    <citation type="submission" date="2022-11" db="UniProtKB">
        <authorList>
            <consortium name="WormBaseParasite"/>
        </authorList>
    </citation>
    <scope>IDENTIFICATION</scope>
</reference>
<evidence type="ECO:0000313" key="1">
    <source>
        <dbReference type="Proteomes" id="UP000887581"/>
    </source>
</evidence>
<dbReference type="Proteomes" id="UP000887581">
    <property type="component" value="Unplaced"/>
</dbReference>
<protein>
    <submittedName>
        <fullName evidence="2">Uncharacterized protein</fullName>
    </submittedName>
</protein>
<proteinExistence type="predicted"/>
<accession>A0A915PRK4</accession>
<dbReference type="WBParaSite" id="sdigi.contig259.g6779.t1">
    <property type="protein sequence ID" value="sdigi.contig259.g6779.t1"/>
    <property type="gene ID" value="sdigi.contig259.g6779"/>
</dbReference>